<keyword evidence="5 8" id="KW-0547">Nucleotide-binding</keyword>
<protein>
    <recommendedName>
        <fullName evidence="8">Protein nucleotidyltransferase YdiU</fullName>
        <ecNumber evidence="8">2.7.7.-</ecNumber>
    </recommendedName>
    <alternativeName>
        <fullName evidence="8">Protein adenylyltransferase YdiU</fullName>
        <ecNumber evidence="8">2.7.7.108</ecNumber>
    </alternativeName>
    <alternativeName>
        <fullName evidence="8">Protein uridylyltransferase YdiU</fullName>
        <ecNumber evidence="8">2.7.7.-</ecNumber>
    </alternativeName>
</protein>
<feature type="binding site" evidence="8">
    <location>
        <position position="261"/>
    </location>
    <ligand>
        <name>Mg(2+)</name>
        <dbReference type="ChEBI" id="CHEBI:18420"/>
    </ligand>
</feature>
<feature type="binding site" evidence="8">
    <location>
        <position position="91"/>
    </location>
    <ligand>
        <name>ATP</name>
        <dbReference type="ChEBI" id="CHEBI:30616"/>
    </ligand>
</feature>
<keyword evidence="8" id="KW-0464">Manganese</keyword>
<keyword evidence="3 8" id="KW-0548">Nucleotidyltransferase</keyword>
<dbReference type="AlphaFoldDB" id="A0A1H7HR60"/>
<evidence type="ECO:0000256" key="6">
    <source>
        <dbReference type="ARBA" id="ARBA00022840"/>
    </source>
</evidence>
<keyword evidence="6 8" id="KW-0067">ATP-binding</keyword>
<keyword evidence="4 8" id="KW-0479">Metal-binding</keyword>
<comment type="catalytic activity">
    <reaction evidence="8">
        <text>L-threonyl-[protein] + ATP = 3-O-(5'-adenylyl)-L-threonyl-[protein] + diphosphate</text>
        <dbReference type="Rhea" id="RHEA:54292"/>
        <dbReference type="Rhea" id="RHEA-COMP:11060"/>
        <dbReference type="Rhea" id="RHEA-COMP:13847"/>
        <dbReference type="ChEBI" id="CHEBI:30013"/>
        <dbReference type="ChEBI" id="CHEBI:30616"/>
        <dbReference type="ChEBI" id="CHEBI:33019"/>
        <dbReference type="ChEBI" id="CHEBI:138113"/>
        <dbReference type="EC" id="2.7.7.108"/>
    </reaction>
</comment>
<organism evidence="9 10">
    <name type="scientific">Atopomonas hussainii</name>
    <dbReference type="NCBI Taxonomy" id="1429083"/>
    <lineage>
        <taxon>Bacteria</taxon>
        <taxon>Pseudomonadati</taxon>
        <taxon>Pseudomonadota</taxon>
        <taxon>Gammaproteobacteria</taxon>
        <taxon>Pseudomonadales</taxon>
        <taxon>Pseudomonadaceae</taxon>
        <taxon>Atopomonas</taxon>
    </lineage>
</organism>
<dbReference type="GO" id="GO:0005524">
    <property type="term" value="F:ATP binding"/>
    <property type="evidence" value="ECO:0007669"/>
    <property type="project" value="UniProtKB-UniRule"/>
</dbReference>
<dbReference type="STRING" id="1429083.GCA_001885685_01642"/>
<comment type="catalytic activity">
    <reaction evidence="8">
        <text>L-seryl-[protein] + ATP = 3-O-(5'-adenylyl)-L-seryl-[protein] + diphosphate</text>
        <dbReference type="Rhea" id="RHEA:58120"/>
        <dbReference type="Rhea" id="RHEA-COMP:9863"/>
        <dbReference type="Rhea" id="RHEA-COMP:15073"/>
        <dbReference type="ChEBI" id="CHEBI:29999"/>
        <dbReference type="ChEBI" id="CHEBI:30616"/>
        <dbReference type="ChEBI" id="CHEBI:33019"/>
        <dbReference type="ChEBI" id="CHEBI:142516"/>
        <dbReference type="EC" id="2.7.7.108"/>
    </reaction>
</comment>
<proteinExistence type="inferred from homology"/>
<evidence type="ECO:0000256" key="8">
    <source>
        <dbReference type="HAMAP-Rule" id="MF_00692"/>
    </source>
</evidence>
<evidence type="ECO:0000256" key="4">
    <source>
        <dbReference type="ARBA" id="ARBA00022723"/>
    </source>
</evidence>
<dbReference type="InterPro" id="IPR003846">
    <property type="entry name" value="SelO"/>
</dbReference>
<feature type="binding site" evidence="8">
    <location>
        <position position="124"/>
    </location>
    <ligand>
        <name>ATP</name>
        <dbReference type="ChEBI" id="CHEBI:30616"/>
    </ligand>
</feature>
<comment type="catalytic activity">
    <reaction evidence="8">
        <text>L-tyrosyl-[protein] + ATP = O-(5'-adenylyl)-L-tyrosyl-[protein] + diphosphate</text>
        <dbReference type="Rhea" id="RHEA:54288"/>
        <dbReference type="Rhea" id="RHEA-COMP:10136"/>
        <dbReference type="Rhea" id="RHEA-COMP:13846"/>
        <dbReference type="ChEBI" id="CHEBI:30616"/>
        <dbReference type="ChEBI" id="CHEBI:33019"/>
        <dbReference type="ChEBI" id="CHEBI:46858"/>
        <dbReference type="ChEBI" id="CHEBI:83624"/>
        <dbReference type="EC" id="2.7.7.108"/>
    </reaction>
</comment>
<dbReference type="GO" id="GO:0030145">
    <property type="term" value="F:manganese ion binding"/>
    <property type="evidence" value="ECO:0007669"/>
    <property type="project" value="UniProtKB-UniRule"/>
</dbReference>
<dbReference type="GO" id="GO:0070733">
    <property type="term" value="F:AMPylase activity"/>
    <property type="evidence" value="ECO:0007669"/>
    <property type="project" value="UniProtKB-EC"/>
</dbReference>
<keyword evidence="2 8" id="KW-0808">Transferase</keyword>
<dbReference type="NCBIfam" id="NF000658">
    <property type="entry name" value="PRK00029.1"/>
    <property type="match status" value="1"/>
</dbReference>
<dbReference type="Proteomes" id="UP000185766">
    <property type="component" value="Unassembled WGS sequence"/>
</dbReference>
<comment type="cofactor">
    <cofactor evidence="8">
        <name>Mg(2+)</name>
        <dbReference type="ChEBI" id="CHEBI:18420"/>
    </cofactor>
    <cofactor evidence="8">
        <name>Mn(2+)</name>
        <dbReference type="ChEBI" id="CHEBI:29035"/>
    </cofactor>
</comment>
<keyword evidence="10" id="KW-1185">Reference proteome</keyword>
<evidence type="ECO:0000256" key="7">
    <source>
        <dbReference type="ARBA" id="ARBA00022842"/>
    </source>
</evidence>
<dbReference type="RefSeq" id="WP_407922772.1">
    <property type="nucleotide sequence ID" value="NZ_FOAS01000003.1"/>
</dbReference>
<dbReference type="Pfam" id="PF02696">
    <property type="entry name" value="SelO"/>
    <property type="match status" value="1"/>
</dbReference>
<name>A0A1H7HR60_9GAMM</name>
<dbReference type="EC" id="2.7.7.-" evidence="8"/>
<feature type="binding site" evidence="8">
    <location>
        <position position="261"/>
    </location>
    <ligand>
        <name>ATP</name>
        <dbReference type="ChEBI" id="CHEBI:30616"/>
    </ligand>
</feature>
<dbReference type="HAMAP" id="MF_00692">
    <property type="entry name" value="SelO"/>
    <property type="match status" value="1"/>
</dbReference>
<dbReference type="GO" id="GO:0000287">
    <property type="term" value="F:magnesium ion binding"/>
    <property type="evidence" value="ECO:0007669"/>
    <property type="project" value="UniProtKB-UniRule"/>
</dbReference>
<accession>A0A1H7HR60</accession>
<comment type="catalytic activity">
    <reaction evidence="8">
        <text>L-histidyl-[protein] + UTP = N(tele)-(5'-uridylyl)-L-histidyl-[protein] + diphosphate</text>
        <dbReference type="Rhea" id="RHEA:83891"/>
        <dbReference type="Rhea" id="RHEA-COMP:9745"/>
        <dbReference type="Rhea" id="RHEA-COMP:20239"/>
        <dbReference type="ChEBI" id="CHEBI:29979"/>
        <dbReference type="ChEBI" id="CHEBI:33019"/>
        <dbReference type="ChEBI" id="CHEBI:46398"/>
        <dbReference type="ChEBI" id="CHEBI:233474"/>
    </reaction>
</comment>
<comment type="function">
    <text evidence="8">Nucleotidyltransferase involved in the post-translational modification of proteins. It can catalyze the addition of adenosine monophosphate (AMP) or uridine monophosphate (UMP) to a protein, resulting in modifications known as AMPylation and UMPylation.</text>
</comment>
<evidence type="ECO:0000313" key="10">
    <source>
        <dbReference type="Proteomes" id="UP000185766"/>
    </source>
</evidence>
<evidence type="ECO:0000256" key="1">
    <source>
        <dbReference type="ARBA" id="ARBA00009747"/>
    </source>
</evidence>
<dbReference type="EMBL" id="FOAS01000003">
    <property type="protein sequence ID" value="SEK52012.1"/>
    <property type="molecule type" value="Genomic_DNA"/>
</dbReference>
<feature type="binding site" evidence="8">
    <location>
        <position position="112"/>
    </location>
    <ligand>
        <name>ATP</name>
        <dbReference type="ChEBI" id="CHEBI:30616"/>
    </ligand>
</feature>
<feature type="binding site" evidence="8">
    <location>
        <position position="252"/>
    </location>
    <ligand>
        <name>Mg(2+)</name>
        <dbReference type="ChEBI" id="CHEBI:18420"/>
    </ligand>
</feature>
<evidence type="ECO:0000256" key="3">
    <source>
        <dbReference type="ARBA" id="ARBA00022695"/>
    </source>
</evidence>
<feature type="binding site" evidence="8">
    <location>
        <position position="125"/>
    </location>
    <ligand>
        <name>ATP</name>
        <dbReference type="ChEBI" id="CHEBI:30616"/>
    </ligand>
</feature>
<keyword evidence="7 8" id="KW-0460">Magnesium</keyword>
<sequence length="484" mass="54083">MRWAELPFDNHFARLGEAFYTRVEPTPLREPQLAVVSPSVLELLGLDADTANDPALVSVCAGAQRWADSDPLAMIYAGHQFGGYNPQLGDGRGLLLGQVRDAHGSSWDLHLKGAGLTPYSRMGDGRAVLRSSIREFLASEYLAALGIPTTRALCVISSNSPVQREQLERGASLLRVAPCHLRFGHFELFYYRQQFDRLKQLADYALEHYFPSAQQQAQPYAALYTEVVQRTANLLAYWQAYGFCHGVMNTDNMALTGQTFDFGPYAFLDDYEPGYICNASDDYGRYAFNRQVDIAAWNLAAFAQALTPLVDGEQLRSLHAQFLPQYQNAFLALMRQRLGLSSALAGDDELTRDWLSLLARSQADFHLSHRRLSSTPQAELMQQAEHFADLTGARQWLSAYQQRLQQQPGDDSQRMAAMQAVNPLYVLRNHLAQQVIRAAENNDFAPLRRLHRVLSQPFSAQPGCDDLSSAPPEDGKRLCISCSS</sequence>
<feature type="binding site" evidence="8">
    <location>
        <position position="175"/>
    </location>
    <ligand>
        <name>ATP</name>
        <dbReference type="ChEBI" id="CHEBI:30616"/>
    </ligand>
</feature>
<reference evidence="9 10" key="1">
    <citation type="submission" date="2016-10" db="EMBL/GenBank/DDBJ databases">
        <authorList>
            <person name="de Groot N.N."/>
        </authorList>
    </citation>
    <scope>NUCLEOTIDE SEQUENCE [LARGE SCALE GENOMIC DNA]</scope>
    <source>
        <strain evidence="9 10">JCM 19513</strain>
    </source>
</reference>
<comment type="catalytic activity">
    <reaction evidence="8">
        <text>L-tyrosyl-[protein] + UTP = O-(5'-uridylyl)-L-tyrosyl-[protein] + diphosphate</text>
        <dbReference type="Rhea" id="RHEA:83887"/>
        <dbReference type="Rhea" id="RHEA-COMP:10136"/>
        <dbReference type="Rhea" id="RHEA-COMP:20238"/>
        <dbReference type="ChEBI" id="CHEBI:33019"/>
        <dbReference type="ChEBI" id="CHEBI:46398"/>
        <dbReference type="ChEBI" id="CHEBI:46858"/>
        <dbReference type="ChEBI" id="CHEBI:90602"/>
    </reaction>
</comment>
<gene>
    <name evidence="8" type="primary">ydiU</name>
    <name evidence="8" type="synonym">selO</name>
    <name evidence="9" type="ORF">SAMN05216214_10346</name>
</gene>
<feature type="binding site" evidence="8">
    <location>
        <position position="89"/>
    </location>
    <ligand>
        <name>ATP</name>
        <dbReference type="ChEBI" id="CHEBI:30616"/>
    </ligand>
</feature>
<evidence type="ECO:0000256" key="2">
    <source>
        <dbReference type="ARBA" id="ARBA00022679"/>
    </source>
</evidence>
<comment type="similarity">
    <text evidence="1 8">Belongs to the SELO family.</text>
</comment>
<evidence type="ECO:0000256" key="5">
    <source>
        <dbReference type="ARBA" id="ARBA00022741"/>
    </source>
</evidence>
<feature type="binding site" evidence="8">
    <location>
        <position position="92"/>
    </location>
    <ligand>
        <name>ATP</name>
        <dbReference type="ChEBI" id="CHEBI:30616"/>
    </ligand>
</feature>
<dbReference type="EC" id="2.7.7.108" evidence="8"/>
<dbReference type="PANTHER" id="PTHR32057">
    <property type="entry name" value="PROTEIN ADENYLYLTRANSFERASE SELO, MITOCHONDRIAL"/>
    <property type="match status" value="1"/>
</dbReference>
<comment type="catalytic activity">
    <reaction evidence="8">
        <text>L-seryl-[protein] + UTP = O-(5'-uridylyl)-L-seryl-[protein] + diphosphate</text>
        <dbReference type="Rhea" id="RHEA:64604"/>
        <dbReference type="Rhea" id="RHEA-COMP:9863"/>
        <dbReference type="Rhea" id="RHEA-COMP:16635"/>
        <dbReference type="ChEBI" id="CHEBI:29999"/>
        <dbReference type="ChEBI" id="CHEBI:33019"/>
        <dbReference type="ChEBI" id="CHEBI:46398"/>
        <dbReference type="ChEBI" id="CHEBI:156051"/>
    </reaction>
</comment>
<feature type="active site" description="Proton acceptor" evidence="8">
    <location>
        <position position="251"/>
    </location>
</feature>
<feature type="binding site" evidence="8">
    <location>
        <position position="182"/>
    </location>
    <ligand>
        <name>ATP</name>
        <dbReference type="ChEBI" id="CHEBI:30616"/>
    </ligand>
</feature>
<dbReference type="PANTHER" id="PTHR32057:SF14">
    <property type="entry name" value="PROTEIN ADENYLYLTRANSFERASE SELO, MITOCHONDRIAL"/>
    <property type="match status" value="1"/>
</dbReference>
<evidence type="ECO:0000313" key="9">
    <source>
        <dbReference type="EMBL" id="SEK52012.1"/>
    </source>
</evidence>